<feature type="compositionally biased region" description="Polar residues" evidence="1">
    <location>
        <begin position="115"/>
        <end position="124"/>
    </location>
</feature>
<dbReference type="Ensembl" id="ENSMLET00000019079.1">
    <property type="protein sequence ID" value="ENSMLEP00000003943.1"/>
    <property type="gene ID" value="ENSMLEG00000017433.1"/>
</dbReference>
<feature type="compositionally biased region" description="Low complexity" evidence="1">
    <location>
        <begin position="125"/>
        <end position="136"/>
    </location>
</feature>
<dbReference type="GeneTree" id="ENSGT00940000154130"/>
<dbReference type="AlphaFoldDB" id="A0A2K5XKV8"/>
<dbReference type="OMA" id="MVHNSRM"/>
<gene>
    <name evidence="2" type="primary">SH2D3C</name>
</gene>
<evidence type="ECO:0000313" key="2">
    <source>
        <dbReference type="Ensembl" id="ENSMLEP00000003943.1"/>
    </source>
</evidence>
<feature type="compositionally biased region" description="Low complexity" evidence="1">
    <location>
        <begin position="51"/>
        <end position="66"/>
    </location>
</feature>
<proteinExistence type="predicted"/>
<dbReference type="Proteomes" id="UP000233140">
    <property type="component" value="Unassembled WGS sequence"/>
</dbReference>
<feature type="compositionally biased region" description="Polar residues" evidence="1">
    <location>
        <begin position="1"/>
        <end position="10"/>
    </location>
</feature>
<dbReference type="PANTHER" id="PTHR14247:SF6">
    <property type="entry name" value="SH2 DOMAIN-CONTAINING PROTEIN 3C"/>
    <property type="match status" value="1"/>
</dbReference>
<sequence>MKRRSVTMTDGLTADKVTRSDGCPTSTSLPRPRDSIRSCALSMDQIPDLHSPMSPISESPSSPAYSTVTRVHAAPAAPSATALPASPVTRRSSEPQLCPGSAPKTHGESDKGPHTSPSHTLCKTSPSPSLSSYSDPDSGHYCQLQPPVRGSREWAAAEASSRQARSYGEKLKELSENGAPEEDWGKTFTVPIVEVTSSFNPATFQSLLIPRDNRPLEVGLLRKVKELLAEVDARTLARHVTKVDCLISRLEQTWVALRQRHTEGAILYEKKLKPFLKSLNEGKEGPPLSNTTFPHVLPLITLLECDSAPPEGPEPWGSTEHGVEVVLAHLEAARTVAHHGGLYNTNAEVKLQGFQARPELLEVFSTEFQMRLLWGSQGASSSQARRYEKFDKVLTALSHKLEPAVRSSEL</sequence>
<dbReference type="PANTHER" id="PTHR14247">
    <property type="entry name" value="BREAST CANCER ANTI-ESTROGEN RESISTANCE PROTEIN 3 HOMOLOG-LIKE PROTEIN"/>
    <property type="match status" value="1"/>
</dbReference>
<dbReference type="InterPro" id="IPR036964">
    <property type="entry name" value="RASGEF_cat_dom_sf"/>
</dbReference>
<feature type="region of interest" description="Disordered" evidence="1">
    <location>
        <begin position="161"/>
        <end position="183"/>
    </location>
</feature>
<keyword evidence="3" id="KW-1185">Reference proteome</keyword>
<dbReference type="Gene3D" id="1.10.840.10">
    <property type="entry name" value="Ras guanine-nucleotide exchange factors catalytic domain"/>
    <property type="match status" value="2"/>
</dbReference>
<reference evidence="2" key="1">
    <citation type="submission" date="2025-08" db="UniProtKB">
        <authorList>
            <consortium name="Ensembl"/>
        </authorList>
    </citation>
    <scope>IDENTIFICATION</scope>
</reference>
<accession>A0A2K5XKV8</accession>
<name>A0A2K5XKV8_MANLE</name>
<feature type="compositionally biased region" description="Low complexity" evidence="1">
    <location>
        <begin position="73"/>
        <end position="87"/>
    </location>
</feature>
<evidence type="ECO:0000313" key="3">
    <source>
        <dbReference type="Proteomes" id="UP000233140"/>
    </source>
</evidence>
<feature type="region of interest" description="Disordered" evidence="1">
    <location>
        <begin position="1"/>
        <end position="146"/>
    </location>
</feature>
<organism evidence="2 3">
    <name type="scientific">Mandrillus leucophaeus</name>
    <name type="common">Drill</name>
    <name type="synonym">Papio leucophaeus</name>
    <dbReference type="NCBI Taxonomy" id="9568"/>
    <lineage>
        <taxon>Eukaryota</taxon>
        <taxon>Metazoa</taxon>
        <taxon>Chordata</taxon>
        <taxon>Craniata</taxon>
        <taxon>Vertebrata</taxon>
        <taxon>Euteleostomi</taxon>
        <taxon>Mammalia</taxon>
        <taxon>Eutheria</taxon>
        <taxon>Euarchontoglires</taxon>
        <taxon>Primates</taxon>
        <taxon>Haplorrhini</taxon>
        <taxon>Catarrhini</taxon>
        <taxon>Cercopithecidae</taxon>
        <taxon>Cercopithecinae</taxon>
        <taxon>Mandrillus</taxon>
    </lineage>
</organism>
<evidence type="ECO:0000256" key="1">
    <source>
        <dbReference type="SAM" id="MobiDB-lite"/>
    </source>
</evidence>
<reference evidence="2" key="2">
    <citation type="submission" date="2025-09" db="UniProtKB">
        <authorList>
            <consortium name="Ensembl"/>
        </authorList>
    </citation>
    <scope>IDENTIFICATION</scope>
</reference>
<dbReference type="GO" id="GO:0007264">
    <property type="term" value="P:small GTPase-mediated signal transduction"/>
    <property type="evidence" value="ECO:0007669"/>
    <property type="project" value="InterPro"/>
</dbReference>
<protein>
    <submittedName>
        <fullName evidence="2">SH2 domain containing 3C</fullName>
    </submittedName>
</protein>
<dbReference type="InterPro" id="IPR051853">
    <property type="entry name" value="SH2-Ras-GEF_adapter"/>
</dbReference>
<dbReference type="GO" id="GO:0005085">
    <property type="term" value="F:guanyl-nucleotide exchange factor activity"/>
    <property type="evidence" value="ECO:0007669"/>
    <property type="project" value="InterPro"/>
</dbReference>